<dbReference type="SUPFAM" id="SSF58046">
    <property type="entry name" value="Fibritin"/>
    <property type="match status" value="2"/>
</dbReference>
<evidence type="ECO:0000259" key="1">
    <source>
        <dbReference type="Pfam" id="PF07921"/>
    </source>
</evidence>
<name>A0A0G2SS84_9CAUD</name>
<gene>
    <name evidence="2" type="ORF">Pm5461_143</name>
</gene>
<protein>
    <submittedName>
        <fullName evidence="2">Fibritin neck whiskers</fullName>
    </submittedName>
</protein>
<feature type="domain" description="Fibritin C-terminal" evidence="1">
    <location>
        <begin position="366"/>
        <end position="448"/>
    </location>
</feature>
<dbReference type="Gene3D" id="1.20.5.320">
    <property type="entry name" value="6-Phosphogluconate Dehydrogenase, domain 3"/>
    <property type="match status" value="2"/>
</dbReference>
<organism evidence="2 3">
    <name type="scientific">Proteus phage vB_PmiM_Pm5461</name>
    <dbReference type="NCBI Taxonomy" id="1636250"/>
    <lineage>
        <taxon>Viruses</taxon>
        <taxon>Duplodnaviria</taxon>
        <taxon>Heunggongvirae</taxon>
        <taxon>Uroviricota</taxon>
        <taxon>Caudoviricetes</taxon>
        <taxon>Pantevenvirales</taxon>
        <taxon>Straboviridae</taxon>
        <taxon>Bragavirus</taxon>
        <taxon>Bragavirus pm5461</taxon>
    </lineage>
</organism>
<dbReference type="GeneID" id="26622946"/>
<reference evidence="2 3" key="1">
    <citation type="submission" date="2015-03" db="EMBL/GenBank/DDBJ databases">
        <authorList>
            <person name="Melo L.D.R."/>
            <person name="Veiga P."/>
            <person name="Cerca N."/>
            <person name="Kropinski A.M."/>
            <person name="Azeredo J."/>
            <person name="Almeida C."/>
            <person name="Sillankorva S."/>
        </authorList>
    </citation>
    <scope>NUCLEOTIDE SEQUENCE [LARGE SCALE GENOMIC DNA]</scope>
</reference>
<dbReference type="EMBL" id="KP890823">
    <property type="protein sequence ID" value="AKA62009.1"/>
    <property type="molecule type" value="Genomic_DNA"/>
</dbReference>
<dbReference type="PRINTS" id="PR01880">
    <property type="entry name" value="FIBRITIN"/>
</dbReference>
<dbReference type="Proteomes" id="UP000202749">
    <property type="component" value="Segment"/>
</dbReference>
<accession>A0A0G2SS84</accession>
<sequence length="578" mass="64048">MDKIELLPLPFVDGPIKDQTQIEWILNKKECLTGASKYGKSDGVLNRVPAQLYENIKTLHENDTLINGQVNELIDSVDTINESLEIGNNKDLIKTIIETKDRADIFESVIQSNSDDIFELDEDIKELKDEVGVHNPVDTVKRTLRDDTLWIKKEIGSYPGQDINGQTSQESLGSGMKRRIIDVATQTVDNTKRIGVLEKTWADSDVGSLTIEVGKLREELGKSSDQEYLSVYKRLSVIEDNVDKGSEVISDIMTKIGPGNVSETVSINTQEISKLNEEVLGTSGLKTRVSRIESKLGDETSPFTILYDISKNKEGLKDLNTIVGADTSSGLRGQVTWIQSQVGLGDEPPAPGTVLSKIDLLTNSTNELSIDVQNLQSEIGNNKTGIKGTVIQLVKAIEGTDPEGSTVKEIGIQKATEDMYEVYDKGMPLPPEDGKAYICRYKTWTPIPTSLGVFTAKYAKALEEGLNDVDISETLISKLCELTDGKVSVFDSGHYEIDFESLIPKEFKDRKIKFSIFKNDEVFFETSDLISTNNSNVFKESTIVEISENDQIHVKVESTDSDFSEISFGIKLQIKPLI</sequence>
<proteinExistence type="predicted"/>
<dbReference type="KEGG" id="vg:26622946"/>
<evidence type="ECO:0000313" key="2">
    <source>
        <dbReference type="EMBL" id="AKA62009.1"/>
    </source>
</evidence>
<dbReference type="Pfam" id="PF07921">
    <property type="entry name" value="Fibritin_C"/>
    <property type="match status" value="1"/>
</dbReference>
<keyword evidence="3" id="KW-1185">Reference proteome</keyword>
<dbReference type="RefSeq" id="YP_009195565.1">
    <property type="nucleotide sequence ID" value="NC_028762.1"/>
</dbReference>
<dbReference type="OrthoDB" id="1450at10239"/>
<dbReference type="InterPro" id="IPR012473">
    <property type="entry name" value="Fibritin_C"/>
</dbReference>
<evidence type="ECO:0000313" key="3">
    <source>
        <dbReference type="Proteomes" id="UP000202749"/>
    </source>
</evidence>